<dbReference type="EC" id="2.4.2.7" evidence="7"/>
<dbReference type="PANTHER" id="PTHR32315:SF3">
    <property type="entry name" value="ADENINE PHOSPHORIBOSYLTRANSFERASE"/>
    <property type="match status" value="1"/>
</dbReference>
<dbReference type="GO" id="GO:0044209">
    <property type="term" value="P:AMP salvage"/>
    <property type="evidence" value="ECO:0007669"/>
    <property type="project" value="TreeGrafter"/>
</dbReference>
<organism evidence="14">
    <name type="scientific">Pyricularia oryzae (strain Y34)</name>
    <name type="common">Rice blast fungus</name>
    <name type="synonym">Magnaporthe oryzae</name>
    <dbReference type="NCBI Taxonomy" id="1143189"/>
    <lineage>
        <taxon>Eukaryota</taxon>
        <taxon>Fungi</taxon>
        <taxon>Dikarya</taxon>
        <taxon>Ascomycota</taxon>
        <taxon>Pezizomycotina</taxon>
        <taxon>Sordariomycetes</taxon>
        <taxon>Sordariomycetidae</taxon>
        <taxon>Magnaporthales</taxon>
        <taxon>Pyriculariaceae</taxon>
        <taxon>Pyricularia</taxon>
    </lineage>
</organism>
<dbReference type="Pfam" id="PF00156">
    <property type="entry name" value="Pribosyltran"/>
    <property type="match status" value="1"/>
</dbReference>
<feature type="domain" description="Phosphoribosyltransferase" evidence="13">
    <location>
        <begin position="72"/>
        <end position="186"/>
    </location>
</feature>
<keyword evidence="11" id="KW-0660">Purine salvage</keyword>
<feature type="compositionally biased region" description="Polar residues" evidence="12">
    <location>
        <begin position="1"/>
        <end position="22"/>
    </location>
</feature>
<dbReference type="GO" id="GO:0006166">
    <property type="term" value="P:purine ribonucleoside salvage"/>
    <property type="evidence" value="ECO:0007669"/>
    <property type="project" value="UniProtKB-KW"/>
</dbReference>
<dbReference type="CDD" id="cd06223">
    <property type="entry name" value="PRTases_typeI"/>
    <property type="match status" value="1"/>
</dbReference>
<sequence>MSSTDPTTTGQTAQDASRQQPTAAASSSSSELASAKITLYKVLRRFADFPIEGIVFIDIMPIFIDPKAHLALLRALELQVLSSFAPATAKPDVVVGLDARGFLFGPSLALKLDASFVPVRKKGKLPGPCVTATYEKEYGQDFFQMQEGAIKPGQKVLVVDDIIATGGSAAAAGELVKKLGGELMGYLFLLEIAPLKGREKLGGVPVVTLLEEADYPH</sequence>
<evidence type="ECO:0000256" key="1">
    <source>
        <dbReference type="ARBA" id="ARBA00000868"/>
    </source>
</evidence>
<evidence type="ECO:0000259" key="13">
    <source>
        <dbReference type="Pfam" id="PF00156"/>
    </source>
</evidence>
<dbReference type="SUPFAM" id="SSF53271">
    <property type="entry name" value="PRTase-like"/>
    <property type="match status" value="1"/>
</dbReference>
<evidence type="ECO:0000313" key="14">
    <source>
        <dbReference type="EMBL" id="ELQ44119.1"/>
    </source>
</evidence>
<evidence type="ECO:0000256" key="4">
    <source>
        <dbReference type="ARBA" id="ARBA00004659"/>
    </source>
</evidence>
<dbReference type="Gene3D" id="3.40.50.2020">
    <property type="match status" value="1"/>
</dbReference>
<evidence type="ECO:0000256" key="3">
    <source>
        <dbReference type="ARBA" id="ARBA00004496"/>
    </source>
</evidence>
<dbReference type="InterPro" id="IPR005764">
    <property type="entry name" value="Ade_phspho_trans"/>
</dbReference>
<gene>
    <name evidence="14" type="ORF">OOU_Y34scaffold00099g22</name>
</gene>
<dbReference type="AlphaFoldDB" id="A0AA97PRD3"/>
<evidence type="ECO:0000256" key="10">
    <source>
        <dbReference type="ARBA" id="ARBA00022679"/>
    </source>
</evidence>
<evidence type="ECO:0000256" key="12">
    <source>
        <dbReference type="SAM" id="MobiDB-lite"/>
    </source>
</evidence>
<evidence type="ECO:0000256" key="2">
    <source>
        <dbReference type="ARBA" id="ARBA00003968"/>
    </source>
</evidence>
<evidence type="ECO:0000256" key="5">
    <source>
        <dbReference type="ARBA" id="ARBA00008391"/>
    </source>
</evidence>
<dbReference type="FunFam" id="3.40.50.2020:FF:000004">
    <property type="entry name" value="Adenine phosphoribosyltransferase"/>
    <property type="match status" value="1"/>
</dbReference>
<keyword evidence="8" id="KW-0963">Cytoplasm</keyword>
<protein>
    <recommendedName>
        <fullName evidence="7">adenine phosphoribosyltransferase</fullName>
        <ecNumber evidence="7">2.4.2.7</ecNumber>
    </recommendedName>
</protein>
<proteinExistence type="inferred from homology"/>
<comment type="pathway">
    <text evidence="4">Purine metabolism; AMP biosynthesis via salvage pathway; AMP from adenine: step 1/1.</text>
</comment>
<comment type="similarity">
    <text evidence="5">Belongs to the purine/pyrimidine phosphoribosyltransferase family.</text>
</comment>
<evidence type="ECO:0000256" key="6">
    <source>
        <dbReference type="ARBA" id="ARBA00011738"/>
    </source>
</evidence>
<dbReference type="EMBL" id="JH794008">
    <property type="protein sequence ID" value="ELQ44119.1"/>
    <property type="molecule type" value="Genomic_DNA"/>
</dbReference>
<evidence type="ECO:0000256" key="9">
    <source>
        <dbReference type="ARBA" id="ARBA00022676"/>
    </source>
</evidence>
<dbReference type="GO" id="GO:0002055">
    <property type="term" value="F:adenine binding"/>
    <property type="evidence" value="ECO:0007669"/>
    <property type="project" value="TreeGrafter"/>
</dbReference>
<keyword evidence="9 14" id="KW-0328">Glycosyltransferase</keyword>
<dbReference type="GO" id="GO:0005737">
    <property type="term" value="C:cytoplasm"/>
    <property type="evidence" value="ECO:0007669"/>
    <property type="project" value="UniProtKB-SubCell"/>
</dbReference>
<comment type="subcellular location">
    <subcellularLocation>
        <location evidence="3">Cytoplasm</location>
    </subcellularLocation>
</comment>
<evidence type="ECO:0000256" key="7">
    <source>
        <dbReference type="ARBA" id="ARBA00011893"/>
    </source>
</evidence>
<dbReference type="InterPro" id="IPR050054">
    <property type="entry name" value="UPRTase/APRTase"/>
</dbReference>
<reference evidence="14" key="1">
    <citation type="journal article" date="2012" name="PLoS Genet.">
        <title>Comparative analysis of the genomes of two field isolates of the rice blast fungus Magnaporthe oryzae.</title>
        <authorList>
            <person name="Xue M."/>
            <person name="Yang J."/>
            <person name="Li Z."/>
            <person name="Hu S."/>
            <person name="Yao N."/>
            <person name="Dean R.A."/>
            <person name="Zhao W."/>
            <person name="Shen M."/>
            <person name="Zhang H."/>
            <person name="Li C."/>
            <person name="Liu L."/>
            <person name="Cao L."/>
            <person name="Xu X."/>
            <person name="Xing Y."/>
            <person name="Hsiang T."/>
            <person name="Zhang Z."/>
            <person name="Xu J.R."/>
            <person name="Peng Y.L."/>
        </authorList>
    </citation>
    <scope>NUCLEOTIDE SEQUENCE</scope>
    <source>
        <strain evidence="14">Y34</strain>
    </source>
</reference>
<dbReference type="PANTHER" id="PTHR32315">
    <property type="entry name" value="ADENINE PHOSPHORIBOSYLTRANSFERASE"/>
    <property type="match status" value="1"/>
</dbReference>
<dbReference type="NCBIfam" id="NF002636">
    <property type="entry name" value="PRK02304.1-5"/>
    <property type="match status" value="1"/>
</dbReference>
<evidence type="ECO:0000256" key="11">
    <source>
        <dbReference type="ARBA" id="ARBA00022726"/>
    </source>
</evidence>
<dbReference type="Proteomes" id="UP000011086">
    <property type="component" value="Unassembled WGS sequence"/>
</dbReference>
<dbReference type="InterPro" id="IPR000836">
    <property type="entry name" value="PRTase_dom"/>
</dbReference>
<accession>A0AA97PRD3</accession>
<dbReference type="HAMAP" id="MF_00004">
    <property type="entry name" value="Aden_phosphoribosyltr"/>
    <property type="match status" value="1"/>
</dbReference>
<dbReference type="GO" id="GO:0006168">
    <property type="term" value="P:adenine salvage"/>
    <property type="evidence" value="ECO:0007669"/>
    <property type="project" value="InterPro"/>
</dbReference>
<evidence type="ECO:0000256" key="8">
    <source>
        <dbReference type="ARBA" id="ARBA00022490"/>
    </source>
</evidence>
<keyword evidence="10" id="KW-0808">Transferase</keyword>
<name>A0AA97PRD3_PYRO3</name>
<dbReference type="GO" id="GO:0016208">
    <property type="term" value="F:AMP binding"/>
    <property type="evidence" value="ECO:0007669"/>
    <property type="project" value="TreeGrafter"/>
</dbReference>
<dbReference type="InterPro" id="IPR029057">
    <property type="entry name" value="PRTase-like"/>
</dbReference>
<comment type="subunit">
    <text evidence="6">Homodimer.</text>
</comment>
<dbReference type="GO" id="GO:0003999">
    <property type="term" value="F:adenine phosphoribosyltransferase activity"/>
    <property type="evidence" value="ECO:0007669"/>
    <property type="project" value="UniProtKB-EC"/>
</dbReference>
<comment type="catalytic activity">
    <reaction evidence="1">
        <text>AMP + diphosphate = 5-phospho-alpha-D-ribose 1-diphosphate + adenine</text>
        <dbReference type="Rhea" id="RHEA:16609"/>
        <dbReference type="ChEBI" id="CHEBI:16708"/>
        <dbReference type="ChEBI" id="CHEBI:33019"/>
        <dbReference type="ChEBI" id="CHEBI:58017"/>
        <dbReference type="ChEBI" id="CHEBI:456215"/>
        <dbReference type="EC" id="2.4.2.7"/>
    </reaction>
</comment>
<comment type="function">
    <text evidence="2">Catalyzes a salvage reaction resulting in the formation of AMP, that is energically less costly than de novo synthesis.</text>
</comment>
<feature type="region of interest" description="Disordered" evidence="12">
    <location>
        <begin position="1"/>
        <end position="27"/>
    </location>
</feature>